<evidence type="ECO:0000313" key="3">
    <source>
        <dbReference type="Proteomes" id="UP001314181"/>
    </source>
</evidence>
<dbReference type="InterPro" id="IPR011250">
    <property type="entry name" value="OMP/PagP_B-barrel"/>
</dbReference>
<evidence type="ECO:0000313" key="2">
    <source>
        <dbReference type="EMBL" id="CAK8162349.1"/>
    </source>
</evidence>
<name>A0ABP0ERM1_9RICK</name>
<evidence type="ECO:0000256" key="1">
    <source>
        <dbReference type="SAM" id="SignalP"/>
    </source>
</evidence>
<reference evidence="2 3" key="1">
    <citation type="submission" date="2024-01" db="EMBL/GenBank/DDBJ databases">
        <authorList>
            <person name="Kunselman E."/>
        </authorList>
    </citation>
    <scope>NUCLEOTIDE SEQUENCE [LARGE SCALE GENOMIC DNA]</scope>
    <source>
        <strain evidence="2">2 abalone samples</strain>
    </source>
</reference>
<accession>A0ABP0ERM1</accession>
<organism evidence="2 3">
    <name type="scientific">Candidatus Xenohaliotis californiensis</name>
    <dbReference type="NCBI Taxonomy" id="84677"/>
    <lineage>
        <taxon>Bacteria</taxon>
        <taxon>Pseudomonadati</taxon>
        <taxon>Pseudomonadota</taxon>
        <taxon>Alphaproteobacteria</taxon>
        <taxon>Rickettsiales</taxon>
        <taxon>Anaplasmataceae</taxon>
        <taxon>Candidatus Xenohaliotis</taxon>
    </lineage>
</organism>
<dbReference type="Gene3D" id="2.40.160.20">
    <property type="match status" value="1"/>
</dbReference>
<dbReference type="EMBL" id="CAWVOK010000003">
    <property type="protein sequence ID" value="CAK8162349.1"/>
    <property type="molecule type" value="Genomic_DNA"/>
</dbReference>
<feature type="chain" id="PRO_5045471324" description="Outer membrane protein beta-barrel domain-containing protein" evidence="1">
    <location>
        <begin position="25"/>
        <end position="224"/>
    </location>
</feature>
<evidence type="ECO:0008006" key="4">
    <source>
        <dbReference type="Google" id="ProtNLM"/>
    </source>
</evidence>
<protein>
    <recommendedName>
        <fullName evidence="4">Outer membrane protein beta-barrel domain-containing protein</fullName>
    </recommendedName>
</protein>
<dbReference type="RefSeq" id="WP_338363322.1">
    <property type="nucleotide sequence ID" value="NZ_CAWVOK010000003.1"/>
</dbReference>
<comment type="caution">
    <text evidence="2">The sequence shown here is derived from an EMBL/GenBank/DDBJ whole genome shotgun (WGS) entry which is preliminary data.</text>
</comment>
<sequence>MKKKIQQLAALFTTTLAISTNATAYSYMNIGGSFLYTFEENYKINFGTNVKTLMQSGDHGIGGYISLGSMADYGAGYELELGFTKIDDIKNPKQQELLSVHGPYAFVNYFALLSKNGALKPYLGIGAGITRLKMDDTNADSSIKNEDINGSTIMELVIGEKYSNVFVYQGVFGVNFITSSHSMVNIDYRYKTSAKPATFSKEPDANVEYAYRVHGLNMGIKIIF</sequence>
<keyword evidence="1" id="KW-0732">Signal</keyword>
<gene>
    <name evidence="2" type="ORF">CAXC1_120031</name>
</gene>
<dbReference type="Proteomes" id="UP001314181">
    <property type="component" value="Unassembled WGS sequence"/>
</dbReference>
<proteinExistence type="predicted"/>
<keyword evidence="3" id="KW-1185">Reference proteome</keyword>
<feature type="signal peptide" evidence="1">
    <location>
        <begin position="1"/>
        <end position="24"/>
    </location>
</feature>
<dbReference type="SUPFAM" id="SSF56925">
    <property type="entry name" value="OMPA-like"/>
    <property type="match status" value="1"/>
</dbReference>